<keyword evidence="6" id="KW-0411">Iron-sulfur</keyword>
<organism evidence="8 9">
    <name type="scientific">Syntrophobotulus glycolicus (strain DSM 8271 / FlGlyR)</name>
    <dbReference type="NCBI Taxonomy" id="645991"/>
    <lineage>
        <taxon>Bacteria</taxon>
        <taxon>Bacillati</taxon>
        <taxon>Bacillota</taxon>
        <taxon>Clostridia</taxon>
        <taxon>Eubacteriales</taxon>
        <taxon>Desulfitobacteriaceae</taxon>
        <taxon>Syntrophobotulus</taxon>
    </lineage>
</organism>
<dbReference type="InterPro" id="IPR058240">
    <property type="entry name" value="rSAM_sf"/>
</dbReference>
<dbReference type="InterPro" id="IPR023885">
    <property type="entry name" value="4Fe4S-binding_SPASM_dom"/>
</dbReference>
<evidence type="ECO:0000256" key="2">
    <source>
        <dbReference type="ARBA" id="ARBA00022485"/>
    </source>
</evidence>
<dbReference type="SFLD" id="SFLDG01387">
    <property type="entry name" value="BtrN-like_SPASM_domain_contain"/>
    <property type="match status" value="1"/>
</dbReference>
<evidence type="ECO:0000256" key="6">
    <source>
        <dbReference type="ARBA" id="ARBA00023014"/>
    </source>
</evidence>
<dbReference type="SFLD" id="SFLDG01067">
    <property type="entry name" value="SPASM/twitch_domain_containing"/>
    <property type="match status" value="1"/>
</dbReference>
<keyword evidence="4" id="KW-0479">Metal-binding</keyword>
<gene>
    <name evidence="8" type="ordered locus">Sgly_0570</name>
</gene>
<dbReference type="SUPFAM" id="SSF102114">
    <property type="entry name" value="Radical SAM enzymes"/>
    <property type="match status" value="1"/>
</dbReference>
<dbReference type="Proteomes" id="UP000007488">
    <property type="component" value="Chromosome"/>
</dbReference>
<name>F0SZC9_SYNGF</name>
<evidence type="ECO:0000259" key="7">
    <source>
        <dbReference type="PROSITE" id="PS51918"/>
    </source>
</evidence>
<dbReference type="KEGG" id="sgy:Sgly_0570"/>
<evidence type="ECO:0000256" key="5">
    <source>
        <dbReference type="ARBA" id="ARBA00023004"/>
    </source>
</evidence>
<dbReference type="PROSITE" id="PS51918">
    <property type="entry name" value="RADICAL_SAM"/>
    <property type="match status" value="1"/>
</dbReference>
<evidence type="ECO:0000313" key="8">
    <source>
        <dbReference type="EMBL" id="ADY54934.1"/>
    </source>
</evidence>
<keyword evidence="2" id="KW-0004">4Fe-4S</keyword>
<dbReference type="GO" id="GO:0051536">
    <property type="term" value="F:iron-sulfur cluster binding"/>
    <property type="evidence" value="ECO:0007669"/>
    <property type="project" value="UniProtKB-KW"/>
</dbReference>
<dbReference type="InterPro" id="IPR034391">
    <property type="entry name" value="AdoMet-like_SPASM_containing"/>
</dbReference>
<dbReference type="SFLD" id="SFLDS00029">
    <property type="entry name" value="Radical_SAM"/>
    <property type="match status" value="1"/>
</dbReference>
<dbReference type="InterPro" id="IPR007197">
    <property type="entry name" value="rSAM"/>
</dbReference>
<dbReference type="STRING" id="645991.Sgly_0570"/>
<reference evidence="8 9" key="1">
    <citation type="journal article" date="2011" name="Stand. Genomic Sci.">
        <title>Complete genome sequence of Syntrophobotulus glycolicus type strain (FlGlyR).</title>
        <authorList>
            <person name="Han C."/>
            <person name="Mwirichia R."/>
            <person name="Chertkov O."/>
            <person name="Held B."/>
            <person name="Lapidus A."/>
            <person name="Nolan M."/>
            <person name="Lucas S."/>
            <person name="Hammon N."/>
            <person name="Deshpande S."/>
            <person name="Cheng J.F."/>
            <person name="Tapia R."/>
            <person name="Goodwin L."/>
            <person name="Pitluck S."/>
            <person name="Huntemann M."/>
            <person name="Liolios K."/>
            <person name="Ivanova N."/>
            <person name="Pagani I."/>
            <person name="Mavromatis K."/>
            <person name="Ovchinikova G."/>
            <person name="Pati A."/>
            <person name="Chen A."/>
            <person name="Palaniappan K."/>
            <person name="Land M."/>
            <person name="Hauser L."/>
            <person name="Brambilla E.M."/>
            <person name="Rohde M."/>
            <person name="Spring S."/>
            <person name="Sikorski J."/>
            <person name="Goker M."/>
            <person name="Woyke T."/>
            <person name="Bristow J."/>
            <person name="Eisen J.A."/>
            <person name="Markowitz V."/>
            <person name="Hugenholtz P."/>
            <person name="Kyrpides N.C."/>
            <person name="Klenk H.P."/>
            <person name="Detter J.C."/>
        </authorList>
    </citation>
    <scope>NUCLEOTIDE SEQUENCE [LARGE SCALE GENOMIC DNA]</scope>
    <source>
        <strain evidence="9">DSM 8271 / FlGlyR</strain>
    </source>
</reference>
<feature type="domain" description="Radical SAM core" evidence="7">
    <location>
        <begin position="21"/>
        <end position="242"/>
    </location>
</feature>
<evidence type="ECO:0000313" key="9">
    <source>
        <dbReference type="Proteomes" id="UP000007488"/>
    </source>
</evidence>
<evidence type="ECO:0000256" key="1">
    <source>
        <dbReference type="ARBA" id="ARBA00001966"/>
    </source>
</evidence>
<dbReference type="PANTHER" id="PTHR11228:SF7">
    <property type="entry name" value="PQQA PEPTIDE CYCLASE"/>
    <property type="match status" value="1"/>
</dbReference>
<sequence length="345" mass="39505">MGTLQNGPTPGGVRTNLAEVLPLKTPFMIQIFPVYGCNFRCGYCIYALDKSKHGYISDVTFMDIELYKKCIDDMKNFNRPLKMIRFAGIGEPLLHPRIDEMVAYSKQAGVAQSIDIVTNASLLTKSLSDALISAGLTKLRISLEGLSDQDYKRNSKATVNFENMVSQIRYFHEQAKETQVYIKIIDYMVQDLEDRQRFFELFSPICDQISVEHLTPTIKEIDYDTLSGGMKTDKPQNAERLLDSQICPEPFYMMQINADGKVVPCCSMEYPIVMGDTNKQNVERIWNGQNFNQFRLALLDGNQNASRVCEKCNLYIYGMYEEDVLDENAQHLKKLFQALLIRNKR</sequence>
<evidence type="ECO:0000256" key="3">
    <source>
        <dbReference type="ARBA" id="ARBA00022691"/>
    </source>
</evidence>
<dbReference type="Gene3D" id="3.20.20.70">
    <property type="entry name" value="Aldolase class I"/>
    <property type="match status" value="1"/>
</dbReference>
<dbReference type="Pfam" id="PF04055">
    <property type="entry name" value="Radical_SAM"/>
    <property type="match status" value="1"/>
</dbReference>
<dbReference type="OrthoDB" id="9782387at2"/>
<dbReference type="RefSeq" id="WP_013623805.1">
    <property type="nucleotide sequence ID" value="NC_015172.1"/>
</dbReference>
<comment type="cofactor">
    <cofactor evidence="1">
        <name>[4Fe-4S] cluster</name>
        <dbReference type="ChEBI" id="CHEBI:49883"/>
    </cofactor>
</comment>
<evidence type="ECO:0000256" key="4">
    <source>
        <dbReference type="ARBA" id="ARBA00022723"/>
    </source>
</evidence>
<keyword evidence="5" id="KW-0408">Iron</keyword>
<reference evidence="9" key="2">
    <citation type="submission" date="2011-02" db="EMBL/GenBank/DDBJ databases">
        <title>The complete genome of Syntrophobotulus glycolicus DSM 8271.</title>
        <authorList>
            <person name="Lucas S."/>
            <person name="Copeland A."/>
            <person name="Lapidus A."/>
            <person name="Bruce D."/>
            <person name="Goodwin L."/>
            <person name="Pitluck S."/>
            <person name="Kyrpides N."/>
            <person name="Mavromatis K."/>
            <person name="Pagani I."/>
            <person name="Ivanova N."/>
            <person name="Mikhailova N."/>
            <person name="Chertkov O."/>
            <person name="Held B."/>
            <person name="Detter J.C."/>
            <person name="Tapia R."/>
            <person name="Han C."/>
            <person name="Land M."/>
            <person name="Hauser L."/>
            <person name="Markowitz V."/>
            <person name="Cheng J.-F."/>
            <person name="Hugenholtz P."/>
            <person name="Woyke T."/>
            <person name="Wu D."/>
            <person name="Spring S."/>
            <person name="Schroeder M."/>
            <person name="Brambilla E."/>
            <person name="Klenk H.-P."/>
            <person name="Eisen J.A."/>
        </authorList>
    </citation>
    <scope>NUCLEOTIDE SEQUENCE [LARGE SCALE GENOMIC DNA]</scope>
    <source>
        <strain evidence="9">DSM 8271 / FlGlyR</strain>
    </source>
</reference>
<dbReference type="GO" id="GO:0003824">
    <property type="term" value="F:catalytic activity"/>
    <property type="evidence" value="ECO:0007669"/>
    <property type="project" value="InterPro"/>
</dbReference>
<dbReference type="CDD" id="cd01335">
    <property type="entry name" value="Radical_SAM"/>
    <property type="match status" value="1"/>
</dbReference>
<protein>
    <submittedName>
        <fullName evidence="8">Radical SAM domain protein</fullName>
    </submittedName>
</protein>
<proteinExistence type="predicted"/>
<keyword evidence="9" id="KW-1185">Reference proteome</keyword>
<dbReference type="PANTHER" id="PTHR11228">
    <property type="entry name" value="RADICAL SAM DOMAIN PROTEIN"/>
    <property type="match status" value="1"/>
</dbReference>
<dbReference type="GO" id="GO:0046872">
    <property type="term" value="F:metal ion binding"/>
    <property type="evidence" value="ECO:0007669"/>
    <property type="project" value="UniProtKB-KW"/>
</dbReference>
<dbReference type="HOGENOM" id="CLU_009273_1_2_9"/>
<dbReference type="eggNOG" id="COG0535">
    <property type="taxonomic scope" value="Bacteria"/>
</dbReference>
<dbReference type="InterPro" id="IPR050377">
    <property type="entry name" value="Radical_SAM_PqqE_MftC-like"/>
</dbReference>
<dbReference type="Pfam" id="PF13186">
    <property type="entry name" value="SPASM"/>
    <property type="match status" value="1"/>
</dbReference>
<dbReference type="AlphaFoldDB" id="F0SZC9"/>
<dbReference type="EMBL" id="CP002547">
    <property type="protein sequence ID" value="ADY54934.1"/>
    <property type="molecule type" value="Genomic_DNA"/>
</dbReference>
<keyword evidence="3" id="KW-0949">S-adenosyl-L-methionine</keyword>
<accession>F0SZC9</accession>
<dbReference type="InterPro" id="IPR013785">
    <property type="entry name" value="Aldolase_TIM"/>
</dbReference>